<keyword evidence="2" id="KW-1185">Reference proteome</keyword>
<dbReference type="OrthoDB" id="6359816at2759"/>
<dbReference type="Proteomes" id="UP000578531">
    <property type="component" value="Unassembled WGS sequence"/>
</dbReference>
<evidence type="ECO:0000313" key="1">
    <source>
        <dbReference type="EMBL" id="KAF6238284.1"/>
    </source>
</evidence>
<dbReference type="EMBL" id="JACCJC010000010">
    <property type="protein sequence ID" value="KAF6238284.1"/>
    <property type="molecule type" value="Genomic_DNA"/>
</dbReference>
<dbReference type="RefSeq" id="XP_037167591.1">
    <property type="nucleotide sequence ID" value="XM_037305489.1"/>
</dbReference>
<dbReference type="AlphaFoldDB" id="A0A8H6G0N4"/>
<protein>
    <submittedName>
        <fullName evidence="1">Uncharacterized protein</fullName>
    </submittedName>
</protein>
<organism evidence="1 2">
    <name type="scientific">Letharia columbiana</name>
    <dbReference type="NCBI Taxonomy" id="112416"/>
    <lineage>
        <taxon>Eukaryota</taxon>
        <taxon>Fungi</taxon>
        <taxon>Dikarya</taxon>
        <taxon>Ascomycota</taxon>
        <taxon>Pezizomycotina</taxon>
        <taxon>Lecanoromycetes</taxon>
        <taxon>OSLEUM clade</taxon>
        <taxon>Lecanoromycetidae</taxon>
        <taxon>Lecanorales</taxon>
        <taxon>Lecanorineae</taxon>
        <taxon>Parmeliaceae</taxon>
        <taxon>Letharia</taxon>
    </lineage>
</organism>
<accession>A0A8H6G0N4</accession>
<sequence>MFPARARDNGLNGLTPSSRCTLSGISSTFAGRNKKLETRFTAHLDEPPTGFLQPLSGHLQPIEEFTAAIPFIYATTPETDRGLRGRAVEYGSNKWETLWAQPAFKHGLTEIGDFINNVVTEGW</sequence>
<dbReference type="GeneID" id="59285230"/>
<evidence type="ECO:0000313" key="2">
    <source>
        <dbReference type="Proteomes" id="UP000578531"/>
    </source>
</evidence>
<reference evidence="1 2" key="1">
    <citation type="journal article" date="2020" name="Genomics">
        <title>Complete, high-quality genomes from long-read metagenomic sequencing of two wolf lichen thalli reveals enigmatic genome architecture.</title>
        <authorList>
            <person name="McKenzie S.K."/>
            <person name="Walston R.F."/>
            <person name="Allen J.L."/>
        </authorList>
    </citation>
    <scope>NUCLEOTIDE SEQUENCE [LARGE SCALE GENOMIC DNA]</scope>
    <source>
        <strain evidence="1">WasteWater2</strain>
    </source>
</reference>
<comment type="caution">
    <text evidence="1">The sequence shown here is derived from an EMBL/GenBank/DDBJ whole genome shotgun (WGS) entry which is preliminary data.</text>
</comment>
<gene>
    <name evidence="1" type="ORF">HO173_003564</name>
</gene>
<name>A0A8H6G0N4_9LECA</name>
<proteinExistence type="predicted"/>